<protein>
    <recommendedName>
        <fullName evidence="1">RNA helicase</fullName>
        <ecNumber evidence="1">3.6.4.13</ecNumber>
    </recommendedName>
</protein>
<dbReference type="GO" id="GO:0003724">
    <property type="term" value="F:RNA helicase activity"/>
    <property type="evidence" value="ECO:0007669"/>
    <property type="project" value="UniProtKB-EC"/>
</dbReference>
<evidence type="ECO:0000313" key="11">
    <source>
        <dbReference type="Proteomes" id="UP000595437"/>
    </source>
</evidence>
<dbReference type="SMART" id="SM00490">
    <property type="entry name" value="HELICc"/>
    <property type="match status" value="1"/>
</dbReference>
<feature type="domain" description="Helicase C-terminal" evidence="9">
    <location>
        <begin position="155"/>
        <end position="306"/>
    </location>
</feature>
<dbReference type="PROSITE" id="PS51192">
    <property type="entry name" value="HELICASE_ATP_BIND_1"/>
    <property type="match status" value="1"/>
</dbReference>
<evidence type="ECO:0000256" key="3">
    <source>
        <dbReference type="ARBA" id="ARBA00022801"/>
    </source>
</evidence>
<dbReference type="PROSITE" id="PS00039">
    <property type="entry name" value="DEAD_ATP_HELICASE"/>
    <property type="match status" value="1"/>
</dbReference>
<name>A0A7T8JV78_CALRO</name>
<evidence type="ECO:0000256" key="1">
    <source>
        <dbReference type="ARBA" id="ARBA00012552"/>
    </source>
</evidence>
<sequence length="352" mass="39846">PTRELIVQINNEARKFCHNLGLNSKCIYGGTSVGGCQNYLLRDRTDILASTPGRLIDMLDREVISLKNIQFVILDEADRMLEMGFRSDIENVLNHFTIPGNKDRQTLLFSATFPAEIQVMAGEYMKDYLFLKVGLVGGACEDIDQVIHRVKDYEKMNKLLSILNENDTQKDAKVVIFARKKKGVDFLASRLCLENHPATSIHGDRQQPQREEALRDFKRGVTPILVASEVAARGLDIPKVSVVINYDLPGDISTYVHRIGRSGRVGNKGKAISFYDDECDRGLAKELVEVLRNAKQEIPEWLEKQGDVYYGGGARGGARRTNRDVRDVRKKKDTEPKTEIFEAQEPVEEFWD</sequence>
<dbReference type="GO" id="GO:0016787">
    <property type="term" value="F:hydrolase activity"/>
    <property type="evidence" value="ECO:0007669"/>
    <property type="project" value="UniProtKB-KW"/>
</dbReference>
<dbReference type="AlphaFoldDB" id="A0A7T8JV78"/>
<evidence type="ECO:0000256" key="6">
    <source>
        <dbReference type="RuleBase" id="RU000492"/>
    </source>
</evidence>
<evidence type="ECO:0000256" key="2">
    <source>
        <dbReference type="ARBA" id="ARBA00022741"/>
    </source>
</evidence>
<proteinExistence type="inferred from homology"/>
<dbReference type="SMART" id="SM00487">
    <property type="entry name" value="DEXDc"/>
    <property type="match status" value="1"/>
</dbReference>
<evidence type="ECO:0000256" key="7">
    <source>
        <dbReference type="SAM" id="MobiDB-lite"/>
    </source>
</evidence>
<reference evidence="11" key="1">
    <citation type="submission" date="2021-01" db="EMBL/GenBank/DDBJ databases">
        <title>Caligus Genome Assembly.</title>
        <authorList>
            <person name="Gallardo-Escarate C."/>
        </authorList>
    </citation>
    <scope>NUCLEOTIDE SEQUENCE [LARGE SCALE GENOMIC DNA]</scope>
</reference>
<dbReference type="InterPro" id="IPR011545">
    <property type="entry name" value="DEAD/DEAH_box_helicase_dom"/>
</dbReference>
<dbReference type="PANTHER" id="PTHR47958">
    <property type="entry name" value="ATP-DEPENDENT RNA HELICASE DBP3"/>
    <property type="match status" value="1"/>
</dbReference>
<dbReference type="InterPro" id="IPR014001">
    <property type="entry name" value="Helicase_ATP-bd"/>
</dbReference>
<dbReference type="InterPro" id="IPR027417">
    <property type="entry name" value="P-loop_NTPase"/>
</dbReference>
<dbReference type="OrthoDB" id="196131at2759"/>
<evidence type="ECO:0000256" key="5">
    <source>
        <dbReference type="ARBA" id="ARBA00022840"/>
    </source>
</evidence>
<feature type="region of interest" description="Disordered" evidence="7">
    <location>
        <begin position="312"/>
        <end position="352"/>
    </location>
</feature>
<feature type="domain" description="Helicase ATP-binding" evidence="8">
    <location>
        <begin position="1"/>
        <end position="131"/>
    </location>
</feature>
<dbReference type="CDD" id="cd18787">
    <property type="entry name" value="SF2_C_DEAD"/>
    <property type="match status" value="1"/>
</dbReference>
<evidence type="ECO:0000313" key="10">
    <source>
        <dbReference type="EMBL" id="QQP35754.1"/>
    </source>
</evidence>
<organism evidence="10 11">
    <name type="scientific">Caligus rogercresseyi</name>
    <name type="common">Sea louse</name>
    <dbReference type="NCBI Taxonomy" id="217165"/>
    <lineage>
        <taxon>Eukaryota</taxon>
        <taxon>Metazoa</taxon>
        <taxon>Ecdysozoa</taxon>
        <taxon>Arthropoda</taxon>
        <taxon>Crustacea</taxon>
        <taxon>Multicrustacea</taxon>
        <taxon>Hexanauplia</taxon>
        <taxon>Copepoda</taxon>
        <taxon>Siphonostomatoida</taxon>
        <taxon>Caligidae</taxon>
        <taxon>Caligus</taxon>
    </lineage>
</organism>
<dbReference type="InterPro" id="IPR000629">
    <property type="entry name" value="RNA-helicase_DEAD-box_CS"/>
</dbReference>
<dbReference type="EMBL" id="CP045907">
    <property type="protein sequence ID" value="QQP35754.1"/>
    <property type="molecule type" value="Genomic_DNA"/>
</dbReference>
<dbReference type="GO" id="GO:0003676">
    <property type="term" value="F:nucleic acid binding"/>
    <property type="evidence" value="ECO:0007669"/>
    <property type="project" value="InterPro"/>
</dbReference>
<gene>
    <name evidence="10" type="ORF">FKW44_024066</name>
</gene>
<keyword evidence="5 6" id="KW-0067">ATP-binding</keyword>
<feature type="compositionally biased region" description="Basic and acidic residues" evidence="7">
    <location>
        <begin position="321"/>
        <end position="340"/>
    </location>
</feature>
<keyword evidence="4 6" id="KW-0347">Helicase</keyword>
<dbReference type="Pfam" id="PF00271">
    <property type="entry name" value="Helicase_C"/>
    <property type="match status" value="1"/>
</dbReference>
<keyword evidence="2 6" id="KW-0547">Nucleotide-binding</keyword>
<evidence type="ECO:0000259" key="9">
    <source>
        <dbReference type="PROSITE" id="PS51194"/>
    </source>
</evidence>
<dbReference type="FunFam" id="3.40.50.300:FF:000008">
    <property type="entry name" value="ATP-dependent RNA helicase RhlB"/>
    <property type="match status" value="1"/>
</dbReference>
<dbReference type="InterPro" id="IPR001650">
    <property type="entry name" value="Helicase_C-like"/>
</dbReference>
<keyword evidence="3 6" id="KW-0378">Hydrolase</keyword>
<accession>A0A7T8JV78</accession>
<dbReference type="PROSITE" id="PS51194">
    <property type="entry name" value="HELICASE_CTER"/>
    <property type="match status" value="1"/>
</dbReference>
<dbReference type="Pfam" id="PF00270">
    <property type="entry name" value="DEAD"/>
    <property type="match status" value="1"/>
</dbReference>
<dbReference type="EC" id="3.6.4.13" evidence="1"/>
<dbReference type="Gene3D" id="3.40.50.300">
    <property type="entry name" value="P-loop containing nucleotide triphosphate hydrolases"/>
    <property type="match status" value="2"/>
</dbReference>
<feature type="non-terminal residue" evidence="10">
    <location>
        <position position="1"/>
    </location>
</feature>
<dbReference type="SUPFAM" id="SSF52540">
    <property type="entry name" value="P-loop containing nucleoside triphosphate hydrolases"/>
    <property type="match status" value="1"/>
</dbReference>
<dbReference type="Proteomes" id="UP000595437">
    <property type="component" value="Chromosome 18"/>
</dbReference>
<evidence type="ECO:0000256" key="4">
    <source>
        <dbReference type="ARBA" id="ARBA00022806"/>
    </source>
</evidence>
<keyword evidence="11" id="KW-1185">Reference proteome</keyword>
<comment type="similarity">
    <text evidence="6">Belongs to the DEAD box helicase family.</text>
</comment>
<dbReference type="GO" id="GO:0005524">
    <property type="term" value="F:ATP binding"/>
    <property type="evidence" value="ECO:0007669"/>
    <property type="project" value="UniProtKB-KW"/>
</dbReference>
<evidence type="ECO:0000259" key="8">
    <source>
        <dbReference type="PROSITE" id="PS51192"/>
    </source>
</evidence>